<protein>
    <submittedName>
        <fullName evidence="1">Uncharacterized protein</fullName>
    </submittedName>
</protein>
<gene>
    <name evidence="1" type="ORF">L1987_39499</name>
</gene>
<dbReference type="EMBL" id="CM042029">
    <property type="protein sequence ID" value="KAI3796813.1"/>
    <property type="molecule type" value="Genomic_DNA"/>
</dbReference>
<sequence>MATKRRRGGDGGMEENTMAILDTYCFSKSSQHIADDRLSFLEAVRSGVLVTENASAPTNKMYKAIFQILKVDNSLDLIMSTHQLLLELDKAWSPFSFGTDVTSSGSIDATDFYLLIEGLSKVPNEATEILNLEPFRNMLLFQYLVNVLEGDFVPRNLAFTENSDWVALKESLLNMIMVSRKITYKGLVKDCISAMCELSQFIRNCSHDMKPAETGSTEIAEKCHTALAIALPEVVKRTCAAVQKLLLMIIELDSSKKTADLEGWTTRADGTRTPATEIILDELAYDKNILFPFFQALDKPKLKLDMIIQYLKKYIPKTSVRTRRSNGSTNDSTFGGVLNCLSNGNSTKSIIKKISSEVAQLLLAHAFQAYILLSSEHSTESKEDIANNSLLNICNDMISAFTCLKNTDKHTGILPFGKEALFTAAIMLSRNP</sequence>
<proteinExistence type="predicted"/>
<keyword evidence="2" id="KW-1185">Reference proteome</keyword>
<reference evidence="1 2" key="2">
    <citation type="journal article" date="2022" name="Mol. Ecol. Resour.">
        <title>The genomes of chicory, endive, great burdock and yacon provide insights into Asteraceae paleo-polyploidization history and plant inulin production.</title>
        <authorList>
            <person name="Fan W."/>
            <person name="Wang S."/>
            <person name="Wang H."/>
            <person name="Wang A."/>
            <person name="Jiang F."/>
            <person name="Liu H."/>
            <person name="Zhao H."/>
            <person name="Xu D."/>
            <person name="Zhang Y."/>
        </authorList>
    </citation>
    <scope>NUCLEOTIDE SEQUENCE [LARGE SCALE GENOMIC DNA]</scope>
    <source>
        <strain evidence="2">cv. Yunnan</strain>
        <tissue evidence="1">Leaves</tissue>
    </source>
</reference>
<comment type="caution">
    <text evidence="1">The sequence shown here is derived from an EMBL/GenBank/DDBJ whole genome shotgun (WGS) entry which is preliminary data.</text>
</comment>
<evidence type="ECO:0000313" key="2">
    <source>
        <dbReference type="Proteomes" id="UP001056120"/>
    </source>
</evidence>
<dbReference type="Proteomes" id="UP001056120">
    <property type="component" value="Linkage Group LG12"/>
</dbReference>
<organism evidence="1 2">
    <name type="scientific">Smallanthus sonchifolius</name>
    <dbReference type="NCBI Taxonomy" id="185202"/>
    <lineage>
        <taxon>Eukaryota</taxon>
        <taxon>Viridiplantae</taxon>
        <taxon>Streptophyta</taxon>
        <taxon>Embryophyta</taxon>
        <taxon>Tracheophyta</taxon>
        <taxon>Spermatophyta</taxon>
        <taxon>Magnoliopsida</taxon>
        <taxon>eudicotyledons</taxon>
        <taxon>Gunneridae</taxon>
        <taxon>Pentapetalae</taxon>
        <taxon>asterids</taxon>
        <taxon>campanulids</taxon>
        <taxon>Asterales</taxon>
        <taxon>Asteraceae</taxon>
        <taxon>Asteroideae</taxon>
        <taxon>Heliantheae alliance</taxon>
        <taxon>Millerieae</taxon>
        <taxon>Smallanthus</taxon>
    </lineage>
</organism>
<accession>A0ACB9HN16</accession>
<evidence type="ECO:0000313" key="1">
    <source>
        <dbReference type="EMBL" id="KAI3796813.1"/>
    </source>
</evidence>
<reference evidence="2" key="1">
    <citation type="journal article" date="2022" name="Mol. Ecol. Resour.">
        <title>The genomes of chicory, endive, great burdock and yacon provide insights into Asteraceae palaeo-polyploidization history and plant inulin production.</title>
        <authorList>
            <person name="Fan W."/>
            <person name="Wang S."/>
            <person name="Wang H."/>
            <person name="Wang A."/>
            <person name="Jiang F."/>
            <person name="Liu H."/>
            <person name="Zhao H."/>
            <person name="Xu D."/>
            <person name="Zhang Y."/>
        </authorList>
    </citation>
    <scope>NUCLEOTIDE SEQUENCE [LARGE SCALE GENOMIC DNA]</scope>
    <source>
        <strain evidence="2">cv. Yunnan</strain>
    </source>
</reference>
<name>A0ACB9HN16_9ASTR</name>